<proteinExistence type="predicted"/>
<dbReference type="GO" id="GO:0003677">
    <property type="term" value="F:DNA binding"/>
    <property type="evidence" value="ECO:0007669"/>
    <property type="project" value="InterPro"/>
</dbReference>
<dbReference type="Pfam" id="PF01381">
    <property type="entry name" value="HTH_3"/>
    <property type="match status" value="1"/>
</dbReference>
<reference evidence="2" key="1">
    <citation type="journal article" date="2021" name="Proc. Natl. Acad. Sci. U.S.A.">
        <title>A Catalog of Tens of Thousands of Viruses from Human Metagenomes Reveals Hidden Associations with Chronic Diseases.</title>
        <authorList>
            <person name="Tisza M.J."/>
            <person name="Buck C.B."/>
        </authorList>
    </citation>
    <scope>NUCLEOTIDE SEQUENCE</scope>
    <source>
        <strain evidence="2">CtQad106</strain>
    </source>
</reference>
<dbReference type="CDD" id="cd00093">
    <property type="entry name" value="HTH_XRE"/>
    <property type="match status" value="1"/>
</dbReference>
<feature type="domain" description="HTH cro/C1-type" evidence="1">
    <location>
        <begin position="12"/>
        <end position="64"/>
    </location>
</feature>
<evidence type="ECO:0000259" key="1">
    <source>
        <dbReference type="PROSITE" id="PS50943"/>
    </source>
</evidence>
<dbReference type="InterPro" id="IPR001387">
    <property type="entry name" value="Cro/C1-type_HTH"/>
</dbReference>
<dbReference type="PROSITE" id="PS50943">
    <property type="entry name" value="HTH_CROC1"/>
    <property type="match status" value="1"/>
</dbReference>
<evidence type="ECO:0000313" key="2">
    <source>
        <dbReference type="EMBL" id="DAE20239.1"/>
    </source>
</evidence>
<sequence length="192" mass="21797">MLYDAKRIAALMAQARERSGIAQETLAALLHVSPRTVQRWEHGEKPPTLEDFINWYRALSLNWFPDVLRLAHPELYTDFDGSHADVEQRRNGLFKYLADCPPGEVDKLAFLIFGAHGSEWPSMLDEYVANAHCSMASRTAVCRLIIDNYELESITGDLVEPEKAKPNLQNLHSAHDAGRQAAQMKKNEYTMK</sequence>
<accession>A0A8S5QLU4</accession>
<dbReference type="InterPro" id="IPR010982">
    <property type="entry name" value="Lambda_DNA-bd_dom_sf"/>
</dbReference>
<organism evidence="2">
    <name type="scientific">Ackermannviridae sp. ctQad106</name>
    <dbReference type="NCBI Taxonomy" id="2826820"/>
    <lineage>
        <taxon>Viruses</taxon>
        <taxon>Duplodnaviria</taxon>
        <taxon>Heunggongvirae</taxon>
        <taxon>Uroviricota</taxon>
        <taxon>Caudoviricetes</taxon>
        <taxon>Pantevenvirales</taxon>
        <taxon>Ackermannviridae</taxon>
    </lineage>
</organism>
<name>A0A8S5QLU4_9CAUD</name>
<dbReference type="SMART" id="SM00530">
    <property type="entry name" value="HTH_XRE"/>
    <property type="match status" value="1"/>
</dbReference>
<dbReference type="SUPFAM" id="SSF47413">
    <property type="entry name" value="lambda repressor-like DNA-binding domains"/>
    <property type="match status" value="1"/>
</dbReference>
<dbReference type="EMBL" id="BK015691">
    <property type="protein sequence ID" value="DAE20239.1"/>
    <property type="molecule type" value="Genomic_DNA"/>
</dbReference>
<dbReference type="Gene3D" id="1.10.260.40">
    <property type="entry name" value="lambda repressor-like DNA-binding domains"/>
    <property type="match status" value="1"/>
</dbReference>
<protein>
    <submittedName>
        <fullName evidence="2">Helix-turn-helix domain protein</fullName>
    </submittedName>
</protein>